<dbReference type="EMBL" id="JAFDVH010000016">
    <property type="protein sequence ID" value="KAG7462735.1"/>
    <property type="molecule type" value="Genomic_DNA"/>
</dbReference>
<gene>
    <name evidence="6" type="ORF">MATL_G00187900</name>
</gene>
<keyword evidence="7" id="KW-1185">Reference proteome</keyword>
<keyword evidence="2 3" id="KW-0371">Homeobox</keyword>
<evidence type="ECO:0000259" key="5">
    <source>
        <dbReference type="PROSITE" id="PS50071"/>
    </source>
</evidence>
<evidence type="ECO:0000313" key="7">
    <source>
        <dbReference type="Proteomes" id="UP001046870"/>
    </source>
</evidence>
<dbReference type="PANTHER" id="PTHR24333">
    <property type="entry name" value="HOMEO BOX HB9 LIKE A-RELATED"/>
    <property type="match status" value="1"/>
</dbReference>
<accession>A0A9D3T1J0</accession>
<organism evidence="6 7">
    <name type="scientific">Megalops atlanticus</name>
    <name type="common">Tarpon</name>
    <name type="synonym">Clupea gigantea</name>
    <dbReference type="NCBI Taxonomy" id="7932"/>
    <lineage>
        <taxon>Eukaryota</taxon>
        <taxon>Metazoa</taxon>
        <taxon>Chordata</taxon>
        <taxon>Craniata</taxon>
        <taxon>Vertebrata</taxon>
        <taxon>Euteleostomi</taxon>
        <taxon>Actinopterygii</taxon>
        <taxon>Neopterygii</taxon>
        <taxon>Teleostei</taxon>
        <taxon>Elopiformes</taxon>
        <taxon>Megalopidae</taxon>
        <taxon>Megalops</taxon>
    </lineage>
</organism>
<comment type="subcellular location">
    <subcellularLocation>
        <location evidence="1 2 3">Nucleus</location>
    </subcellularLocation>
</comment>
<dbReference type="OrthoDB" id="6159439at2759"/>
<dbReference type="InterPro" id="IPR050848">
    <property type="entry name" value="Homeobox_TF"/>
</dbReference>
<comment type="caution">
    <text evidence="6">The sequence shown here is derived from an EMBL/GenBank/DDBJ whole genome shotgun (WGS) entry which is preliminary data.</text>
</comment>
<sequence>MAIVNSALHIILVVPLAALPRAVSMPFYQTLNLKQFGFACTICKCMLSRLKLNLFYSSSVSENSGYSSGYESEAASSECPSIENDGEKRGTHRRVRTKFTSEQIYKLEKTFNKHKYLDPTERIKTAAKLNLSETQVRTWFQNRRMKLKREVQDWRTENFTPTLLCPTMFPHAPSVQNHSYAGQRLSFAQAPHAIYPPMMQQVPVQQIQQPIRSMMLAPHYY</sequence>
<dbReference type="AlphaFoldDB" id="A0A9D3T1J0"/>
<protein>
    <recommendedName>
        <fullName evidence="5">Homeobox domain-containing protein</fullName>
    </recommendedName>
</protein>
<dbReference type="CDD" id="cd00086">
    <property type="entry name" value="homeodomain"/>
    <property type="match status" value="1"/>
</dbReference>
<dbReference type="PANTHER" id="PTHR24333:SF5">
    <property type="entry name" value="VENT HOMEOBOX"/>
    <property type="match status" value="1"/>
</dbReference>
<evidence type="ECO:0000256" key="3">
    <source>
        <dbReference type="RuleBase" id="RU000682"/>
    </source>
</evidence>
<dbReference type="InterPro" id="IPR009057">
    <property type="entry name" value="Homeodomain-like_sf"/>
</dbReference>
<evidence type="ECO:0000256" key="2">
    <source>
        <dbReference type="PROSITE-ProRule" id="PRU00108"/>
    </source>
</evidence>
<evidence type="ECO:0000313" key="6">
    <source>
        <dbReference type="EMBL" id="KAG7462735.1"/>
    </source>
</evidence>
<feature type="signal peptide" evidence="4">
    <location>
        <begin position="1"/>
        <end position="24"/>
    </location>
</feature>
<reference evidence="6" key="1">
    <citation type="submission" date="2021-01" db="EMBL/GenBank/DDBJ databases">
        <authorList>
            <person name="Zahm M."/>
            <person name="Roques C."/>
            <person name="Cabau C."/>
            <person name="Klopp C."/>
            <person name="Donnadieu C."/>
            <person name="Jouanno E."/>
            <person name="Lampietro C."/>
            <person name="Louis A."/>
            <person name="Herpin A."/>
            <person name="Echchiki A."/>
            <person name="Berthelot C."/>
            <person name="Parey E."/>
            <person name="Roest-Crollius H."/>
            <person name="Braasch I."/>
            <person name="Postlethwait J."/>
            <person name="Bobe J."/>
            <person name="Montfort J."/>
            <person name="Bouchez O."/>
            <person name="Begum T."/>
            <person name="Mejri S."/>
            <person name="Adams A."/>
            <person name="Chen W.-J."/>
            <person name="Guiguen Y."/>
        </authorList>
    </citation>
    <scope>NUCLEOTIDE SEQUENCE</scope>
    <source>
        <strain evidence="6">YG-15Mar2019-1</strain>
        <tissue evidence="6">Brain</tissue>
    </source>
</reference>
<keyword evidence="2 3" id="KW-0238">DNA-binding</keyword>
<dbReference type="GO" id="GO:0003677">
    <property type="term" value="F:DNA binding"/>
    <property type="evidence" value="ECO:0007669"/>
    <property type="project" value="UniProtKB-UniRule"/>
</dbReference>
<dbReference type="PROSITE" id="PS50071">
    <property type="entry name" value="HOMEOBOX_2"/>
    <property type="match status" value="1"/>
</dbReference>
<dbReference type="Gene3D" id="1.10.10.60">
    <property type="entry name" value="Homeodomain-like"/>
    <property type="match status" value="1"/>
</dbReference>
<dbReference type="InterPro" id="IPR001356">
    <property type="entry name" value="HD"/>
</dbReference>
<dbReference type="SUPFAM" id="SSF46689">
    <property type="entry name" value="Homeodomain-like"/>
    <property type="match status" value="1"/>
</dbReference>
<feature type="DNA-binding region" description="Homeobox" evidence="2">
    <location>
        <begin position="92"/>
        <end position="151"/>
    </location>
</feature>
<keyword evidence="2 3" id="KW-0539">Nucleus</keyword>
<evidence type="ECO:0000256" key="1">
    <source>
        <dbReference type="ARBA" id="ARBA00004123"/>
    </source>
</evidence>
<dbReference type="GO" id="GO:0005634">
    <property type="term" value="C:nucleus"/>
    <property type="evidence" value="ECO:0007669"/>
    <property type="project" value="UniProtKB-SubCell"/>
</dbReference>
<dbReference type="Pfam" id="PF00046">
    <property type="entry name" value="Homeodomain"/>
    <property type="match status" value="1"/>
</dbReference>
<dbReference type="SMART" id="SM00389">
    <property type="entry name" value="HOX"/>
    <property type="match status" value="1"/>
</dbReference>
<name>A0A9D3T1J0_MEGAT</name>
<feature type="chain" id="PRO_5039403246" description="Homeobox domain-containing protein" evidence="4">
    <location>
        <begin position="25"/>
        <end position="221"/>
    </location>
</feature>
<dbReference type="Proteomes" id="UP001046870">
    <property type="component" value="Chromosome 16"/>
</dbReference>
<keyword evidence="4" id="KW-0732">Signal</keyword>
<evidence type="ECO:0000256" key="4">
    <source>
        <dbReference type="SAM" id="SignalP"/>
    </source>
</evidence>
<proteinExistence type="predicted"/>
<feature type="domain" description="Homeobox" evidence="5">
    <location>
        <begin position="90"/>
        <end position="150"/>
    </location>
</feature>